<dbReference type="STRING" id="1048983.EL17_16715"/>
<name>A0A074KXQ1_9BACT</name>
<dbReference type="PROSITE" id="PS51257">
    <property type="entry name" value="PROKAR_LIPOPROTEIN"/>
    <property type="match status" value="1"/>
</dbReference>
<dbReference type="CDD" id="cd00158">
    <property type="entry name" value="RHOD"/>
    <property type="match status" value="1"/>
</dbReference>
<feature type="domain" description="Rhodanese" evidence="1">
    <location>
        <begin position="41"/>
        <end position="131"/>
    </location>
</feature>
<keyword evidence="3" id="KW-1185">Reference proteome</keyword>
<dbReference type="SMART" id="SM00450">
    <property type="entry name" value="RHOD"/>
    <property type="match status" value="1"/>
</dbReference>
<evidence type="ECO:0000259" key="1">
    <source>
        <dbReference type="PROSITE" id="PS50206"/>
    </source>
</evidence>
<dbReference type="EMBL" id="JMIH01000024">
    <property type="protein sequence ID" value="KEO72388.1"/>
    <property type="molecule type" value="Genomic_DNA"/>
</dbReference>
<dbReference type="eggNOG" id="COG0607">
    <property type="taxonomic scope" value="Bacteria"/>
</dbReference>
<dbReference type="PANTHER" id="PTHR43031">
    <property type="entry name" value="FAD-DEPENDENT OXIDOREDUCTASE"/>
    <property type="match status" value="1"/>
</dbReference>
<dbReference type="Gene3D" id="3.40.250.10">
    <property type="entry name" value="Rhodanese-like domain"/>
    <property type="match status" value="1"/>
</dbReference>
<dbReference type="RefSeq" id="WP_051720076.1">
    <property type="nucleotide sequence ID" value="NZ_JMIH01000024.1"/>
</dbReference>
<accession>A0A074KXQ1</accession>
<evidence type="ECO:0000313" key="2">
    <source>
        <dbReference type="EMBL" id="KEO72388.1"/>
    </source>
</evidence>
<dbReference type="AlphaFoldDB" id="A0A074KXQ1"/>
<sequence length="134" mass="15633">MKEPFSIFMSCLLFLLGSCHSSFMSNEELLDPQEFESGLKKNINAVLIDVRSTEEIKYGHMEDAIFINCMDESFETYLNYLRKDLPYFIYCNTTEKTIPVSRIMKSMGFTHVYILKGGLQNWRQKGKKIVHPQT</sequence>
<evidence type="ECO:0000313" key="3">
    <source>
        <dbReference type="Proteomes" id="UP000027821"/>
    </source>
</evidence>
<dbReference type="InterPro" id="IPR036873">
    <property type="entry name" value="Rhodanese-like_dom_sf"/>
</dbReference>
<dbReference type="InterPro" id="IPR050229">
    <property type="entry name" value="GlpE_sulfurtransferase"/>
</dbReference>
<protein>
    <recommendedName>
        <fullName evidence="1">Rhodanese domain-containing protein</fullName>
    </recommendedName>
</protein>
<dbReference type="Pfam" id="PF00581">
    <property type="entry name" value="Rhodanese"/>
    <property type="match status" value="1"/>
</dbReference>
<proteinExistence type="predicted"/>
<dbReference type="PANTHER" id="PTHR43031:SF1">
    <property type="entry name" value="PYRIDINE NUCLEOTIDE-DISULPHIDE OXIDOREDUCTASE"/>
    <property type="match status" value="1"/>
</dbReference>
<dbReference type="SUPFAM" id="SSF52821">
    <property type="entry name" value="Rhodanese/Cell cycle control phosphatase"/>
    <property type="match status" value="1"/>
</dbReference>
<dbReference type="Proteomes" id="UP000027821">
    <property type="component" value="Unassembled WGS sequence"/>
</dbReference>
<dbReference type="InterPro" id="IPR001763">
    <property type="entry name" value="Rhodanese-like_dom"/>
</dbReference>
<organism evidence="2 3">
    <name type="scientific">Anditalea andensis</name>
    <dbReference type="NCBI Taxonomy" id="1048983"/>
    <lineage>
        <taxon>Bacteria</taxon>
        <taxon>Pseudomonadati</taxon>
        <taxon>Bacteroidota</taxon>
        <taxon>Cytophagia</taxon>
        <taxon>Cytophagales</taxon>
        <taxon>Cytophagaceae</taxon>
        <taxon>Anditalea</taxon>
    </lineage>
</organism>
<dbReference type="PROSITE" id="PS50206">
    <property type="entry name" value="RHODANESE_3"/>
    <property type="match status" value="1"/>
</dbReference>
<comment type="caution">
    <text evidence="2">The sequence shown here is derived from an EMBL/GenBank/DDBJ whole genome shotgun (WGS) entry which is preliminary data.</text>
</comment>
<gene>
    <name evidence="2" type="ORF">EL17_16715</name>
</gene>
<reference evidence="2 3" key="1">
    <citation type="submission" date="2014-04" db="EMBL/GenBank/DDBJ databases">
        <title>Characterization and application of a salt tolerant electro-active bacterium.</title>
        <authorList>
            <person name="Yang L."/>
            <person name="Wei S."/>
            <person name="Tay Q.X.M."/>
        </authorList>
    </citation>
    <scope>NUCLEOTIDE SEQUENCE [LARGE SCALE GENOMIC DNA]</scope>
    <source>
        <strain evidence="2 3">LY1</strain>
    </source>
</reference>